<dbReference type="Gene3D" id="3.30.200.20">
    <property type="entry name" value="Phosphorylase Kinase, domain 1"/>
    <property type="match status" value="1"/>
</dbReference>
<dbReference type="InterPro" id="IPR008271">
    <property type="entry name" value="Ser/Thr_kinase_AS"/>
</dbReference>
<dbReference type="InterPro" id="IPR011990">
    <property type="entry name" value="TPR-like_helical_dom_sf"/>
</dbReference>
<dbReference type="eggNOG" id="COG0515">
    <property type="taxonomic scope" value="Bacteria"/>
</dbReference>
<name>Q08V99_STIAD</name>
<keyword evidence="1 7" id="KW-0808">Transferase</keyword>
<dbReference type="Proteomes" id="UP000001351">
    <property type="component" value="Chromosome"/>
</dbReference>
<dbReference type="PROSITE" id="PS50011">
    <property type="entry name" value="PROTEIN_KINASE_DOM"/>
    <property type="match status" value="1"/>
</dbReference>
<evidence type="ECO:0000256" key="4">
    <source>
        <dbReference type="ARBA" id="ARBA00022840"/>
    </source>
</evidence>
<dbReference type="SUPFAM" id="SSF48452">
    <property type="entry name" value="TPR-like"/>
    <property type="match status" value="2"/>
</dbReference>
<dbReference type="GO" id="GO:0005524">
    <property type="term" value="F:ATP binding"/>
    <property type="evidence" value="ECO:0007669"/>
    <property type="project" value="UniProtKB-KW"/>
</dbReference>
<evidence type="ECO:0000313" key="8">
    <source>
        <dbReference type="Proteomes" id="UP000001351"/>
    </source>
</evidence>
<evidence type="ECO:0000313" key="7">
    <source>
        <dbReference type="EMBL" id="EAU64415.1"/>
    </source>
</evidence>
<dbReference type="InterPro" id="IPR011009">
    <property type="entry name" value="Kinase-like_dom_sf"/>
</dbReference>
<evidence type="ECO:0000256" key="3">
    <source>
        <dbReference type="ARBA" id="ARBA00022777"/>
    </source>
</evidence>
<feature type="domain" description="Protein kinase" evidence="5">
    <location>
        <begin position="53"/>
        <end position="337"/>
    </location>
</feature>
<keyword evidence="4" id="KW-0067">ATP-binding</keyword>
<evidence type="ECO:0000256" key="1">
    <source>
        <dbReference type="ARBA" id="ARBA00022679"/>
    </source>
</evidence>
<dbReference type="Gene3D" id="1.25.40.10">
    <property type="entry name" value="Tetratricopeptide repeat domain"/>
    <property type="match status" value="3"/>
</dbReference>
<dbReference type="PANTHER" id="PTHR43289">
    <property type="entry name" value="MITOGEN-ACTIVATED PROTEIN KINASE KINASE KINASE 20-RELATED"/>
    <property type="match status" value="1"/>
</dbReference>
<reference evidence="6 8" key="2">
    <citation type="journal article" date="2011" name="Mol. Biol. Evol.">
        <title>Comparative genomic analysis of fruiting body formation in Myxococcales.</title>
        <authorList>
            <person name="Huntley S."/>
            <person name="Hamann N."/>
            <person name="Wegener-Feldbrugge S."/>
            <person name="Treuner-Lange A."/>
            <person name="Kube M."/>
            <person name="Reinhardt R."/>
            <person name="Klages S."/>
            <person name="Muller R."/>
            <person name="Ronning C.M."/>
            <person name="Nierman W.C."/>
            <person name="Sogaard-Andersen L."/>
        </authorList>
    </citation>
    <scope>NUCLEOTIDE SEQUENCE [LARGE SCALE GENOMIC DNA]</scope>
    <source>
        <strain evidence="6 8">DW4/3-1</strain>
    </source>
</reference>
<gene>
    <name evidence="6" type="ordered locus">STAUR_5520</name>
    <name evidence="7" type="ORF">STIAU_5495</name>
</gene>
<dbReference type="GO" id="GO:0004674">
    <property type="term" value="F:protein serine/threonine kinase activity"/>
    <property type="evidence" value="ECO:0007669"/>
    <property type="project" value="UniProtKB-EC"/>
</dbReference>
<evidence type="ECO:0000259" key="5">
    <source>
        <dbReference type="PROSITE" id="PS50011"/>
    </source>
</evidence>
<sequence length="1063" mass="116279">MICSHTMSLKAGEMAQGVTVTMVRGGKEPSPSQNPALLSHKTFLSGDVVAERYRVIRFIGEGSCGEVYEVEDLSLRERVALKTIRPERAFEPGTLKRFKQELRLARRVTHAHVCRVFDLGEHSLPRSAEARSHKVLFLTMELLEGQTLREYVLRKVPLSTEQVLALGRQMASALDAAHAAQVIHRDFKSSNVVLVEETTAGQGLRAVVTDFGLALGVVREETAEESQESRFAGTPSYMSPEQVEGNALSRASDLYSLGVVLYEMVTGRLPFVADTAMATALQRLHAPPAPPSTWARGLAPRWDEVLLRCLARRPEDRFPTAMEALGALQEQEVTSFVERPRLGQFPASSLVTRRVMAVLGLRSLWARPDMDWLATALAEVLAAELAACRQVRLLSGEEVAVFRQELHLPEVEGLSRETLRRIRVHSQVDLLLSGTYLVLGPPGGSTLRLDIHVQDTATGEPVVHLTETGLEQELLALLARVGARLRAQLGLGPLTSEQAGGVRLMMPVGPGLARLYAEGLTALRSYDAALAVERLEQVVAREPTFVMAHSALAEAFQRLYQVGRAREAARRAFELSEGLPLEERLLVRARHHAAQADWDAAVEDYQALLELCPDSVEYGIALMSAQMNAGRFQAAGSTLERLWRLPLPLSEDPRIYVAAAAAMATASDFESSLRHAATAVEKARLRGQWLIVAEALTSESFAIRTLGAPGRSLEKVEEAERLCLSCGDRGGALSAMLGRAVALLDLVRLHEAKQVLASASQLVGAYRGAVIEAEVLALTGWLKCALGDLPEALRSTGEAQALFQRLELRAEANHYRIQRAMILRHQGALSEAQAQLREGGRVAKALGDDYSEAWSHHELGNLLLDQGELSAARACLGLALKLRRARGFQAFVVDTALDLARVALREGHWEEALSLAEQACSFYEEQEIASKQGMALALMARVKLVRGETQDARELLARARKLEGSNESIFIQTELLCSWARLVAQAGTFSERREGALQLQDILKRTRAGGLVQLELQARLAQAELELLCGGGLATDAYTAIAEEAERLGYFAIARRAQAAVQR</sequence>
<dbReference type="EMBL" id="CP002271">
    <property type="protein sequence ID" value="ADO73290.1"/>
    <property type="molecule type" value="Genomic_DNA"/>
</dbReference>
<dbReference type="STRING" id="378806.STAUR_5520"/>
<protein>
    <submittedName>
        <fullName evidence="6 7">Serine/threonine-protein kinase</fullName>
        <ecNumber evidence="7">2.7.11.1</ecNumber>
    </submittedName>
</protein>
<dbReference type="InterPro" id="IPR041617">
    <property type="entry name" value="TPR_MalT"/>
</dbReference>
<dbReference type="Pfam" id="PF00069">
    <property type="entry name" value="Pkinase"/>
    <property type="match status" value="1"/>
</dbReference>
<dbReference type="EC" id="2.7.11.1" evidence="7"/>
<dbReference type="InterPro" id="IPR019734">
    <property type="entry name" value="TPR_rpt"/>
</dbReference>
<dbReference type="Proteomes" id="UP000032702">
    <property type="component" value="Unassembled WGS sequence"/>
</dbReference>
<dbReference type="SMART" id="SM00028">
    <property type="entry name" value="TPR"/>
    <property type="match status" value="6"/>
</dbReference>
<dbReference type="InterPro" id="IPR000719">
    <property type="entry name" value="Prot_kinase_dom"/>
</dbReference>
<dbReference type="OrthoDB" id="5526368at2"/>
<dbReference type="HOGENOM" id="CLU_288837_0_0_7"/>
<dbReference type="Pfam" id="PF17874">
    <property type="entry name" value="TPR_MalT"/>
    <property type="match status" value="1"/>
</dbReference>
<keyword evidence="8" id="KW-1185">Reference proteome</keyword>
<evidence type="ECO:0000313" key="6">
    <source>
        <dbReference type="EMBL" id="ADO73290.1"/>
    </source>
</evidence>
<dbReference type="KEGG" id="sur:STAUR_5520"/>
<dbReference type="Gene3D" id="1.10.510.10">
    <property type="entry name" value="Transferase(Phosphotransferase) domain 1"/>
    <property type="match status" value="1"/>
</dbReference>
<dbReference type="PROSITE" id="PS00108">
    <property type="entry name" value="PROTEIN_KINASE_ST"/>
    <property type="match status" value="1"/>
</dbReference>
<keyword evidence="3 7" id="KW-0418">Kinase</keyword>
<dbReference type="SUPFAM" id="SSF56112">
    <property type="entry name" value="Protein kinase-like (PK-like)"/>
    <property type="match status" value="1"/>
</dbReference>
<evidence type="ECO:0000256" key="2">
    <source>
        <dbReference type="ARBA" id="ARBA00022741"/>
    </source>
</evidence>
<organism evidence="7 9">
    <name type="scientific">Stigmatella aurantiaca (strain DW4/3-1)</name>
    <dbReference type="NCBI Taxonomy" id="378806"/>
    <lineage>
        <taxon>Bacteria</taxon>
        <taxon>Pseudomonadati</taxon>
        <taxon>Myxococcota</taxon>
        <taxon>Myxococcia</taxon>
        <taxon>Myxococcales</taxon>
        <taxon>Cystobacterineae</taxon>
        <taxon>Archangiaceae</taxon>
        <taxon>Stigmatella</taxon>
    </lineage>
</organism>
<keyword evidence="2" id="KW-0547">Nucleotide-binding</keyword>
<reference evidence="7 9" key="1">
    <citation type="submission" date="2006-04" db="EMBL/GenBank/DDBJ databases">
        <authorList>
            <person name="Nierman W.C."/>
        </authorList>
    </citation>
    <scope>NUCLEOTIDE SEQUENCE [LARGE SCALE GENOMIC DNA]</scope>
    <source>
        <strain evidence="7 9">DW4/3-1</strain>
    </source>
</reference>
<dbReference type="AlphaFoldDB" id="Q08V99"/>
<proteinExistence type="predicted"/>
<dbReference type="PANTHER" id="PTHR43289:SF34">
    <property type="entry name" value="SERINE_THREONINE-PROTEIN KINASE YBDM-RELATED"/>
    <property type="match status" value="1"/>
</dbReference>
<dbReference type="eggNOG" id="COG0457">
    <property type="taxonomic scope" value="Bacteria"/>
</dbReference>
<evidence type="ECO:0000313" key="9">
    <source>
        <dbReference type="Proteomes" id="UP000032702"/>
    </source>
</evidence>
<dbReference type="EMBL" id="AAMD01000118">
    <property type="protein sequence ID" value="EAU64415.1"/>
    <property type="molecule type" value="Genomic_DNA"/>
</dbReference>
<accession>Q08V99</accession>
<dbReference type="CDD" id="cd14014">
    <property type="entry name" value="STKc_PknB_like"/>
    <property type="match status" value="1"/>
</dbReference>